<dbReference type="InterPro" id="IPR050447">
    <property type="entry name" value="Erg6_SMT_methyltransf"/>
</dbReference>
<keyword evidence="1 13" id="KW-0444">Lipid biosynthesis</keyword>
<dbReference type="InterPro" id="IPR030384">
    <property type="entry name" value="MeTrfase_SMT"/>
</dbReference>
<dbReference type="SUPFAM" id="SSF53335">
    <property type="entry name" value="S-adenosyl-L-methionine-dependent methyltransferases"/>
    <property type="match status" value="1"/>
</dbReference>
<dbReference type="PANTHER" id="PTHR44068">
    <property type="entry name" value="ZGC:194242"/>
    <property type="match status" value="1"/>
</dbReference>
<evidence type="ECO:0000256" key="13">
    <source>
        <dbReference type="RuleBase" id="RU362025"/>
    </source>
</evidence>
<keyword evidence="16" id="KW-1185">Reference proteome</keyword>
<evidence type="ECO:0000256" key="5">
    <source>
        <dbReference type="ARBA" id="ARBA00022955"/>
    </source>
</evidence>
<dbReference type="InterPro" id="IPR013705">
    <property type="entry name" value="Sterol_MeTrfase_C"/>
</dbReference>
<evidence type="ECO:0000256" key="10">
    <source>
        <dbReference type="ARBA" id="ARBA00029435"/>
    </source>
</evidence>
<evidence type="ECO:0000256" key="11">
    <source>
        <dbReference type="ARBA" id="ARBA00038188"/>
    </source>
</evidence>
<keyword evidence="8 13" id="KW-1207">Sterol metabolism</keyword>
<comment type="function">
    <text evidence="13">Catalyzes the transfer of methyl groups from S-adenosyl-methionine to the C-24 of sterols.</text>
</comment>
<dbReference type="PANTHER" id="PTHR44068:SF1">
    <property type="entry name" value="HYPOTHETICAL LOC100005854"/>
    <property type="match status" value="1"/>
</dbReference>
<evidence type="ECO:0000256" key="9">
    <source>
        <dbReference type="ARBA" id="ARBA00023221"/>
    </source>
</evidence>
<keyword evidence="2 12" id="KW-0489">Methyltransferase</keyword>
<dbReference type="Proteomes" id="UP000078559">
    <property type="component" value="Chromosome 5"/>
</dbReference>
<reference evidence="15" key="1">
    <citation type="submission" date="2014-12" db="EMBL/GenBank/DDBJ databases">
        <title>Genome Sequence of Valsa Canker Pathogens Uncovers a Specific Adaption of Colonization on Woody Bark.</title>
        <authorList>
            <person name="Yin Z."/>
            <person name="Liu H."/>
            <person name="Gao X."/>
            <person name="Li Z."/>
            <person name="Song N."/>
            <person name="Ke X."/>
            <person name="Dai Q."/>
            <person name="Wu Y."/>
            <person name="Sun Y."/>
            <person name="Xu J.-R."/>
            <person name="Kang Z.K."/>
            <person name="Wang L."/>
            <person name="Huang L."/>
        </authorList>
    </citation>
    <scope>NUCLEOTIDE SEQUENCE [LARGE SCALE GENOMIC DNA]</scope>
    <source>
        <strain evidence="15">03-8</strain>
    </source>
</reference>
<accession>A0A194VY23</accession>
<keyword evidence="6 13" id="KW-0756">Sterol biosynthesis</keyword>
<dbReference type="EC" id="2.1.1.-" evidence="13"/>
<dbReference type="PROSITE" id="PS51685">
    <property type="entry name" value="SAM_MT_ERG6_SMT"/>
    <property type="match status" value="1"/>
</dbReference>
<dbReference type="GO" id="GO:0006696">
    <property type="term" value="P:ergosterol biosynthetic process"/>
    <property type="evidence" value="ECO:0007669"/>
    <property type="project" value="TreeGrafter"/>
</dbReference>
<dbReference type="OrthoDB" id="540004at2759"/>
<dbReference type="InterPro" id="IPR029063">
    <property type="entry name" value="SAM-dependent_MTases_sf"/>
</dbReference>
<protein>
    <recommendedName>
        <fullName evidence="13">Sterol 24-C-methyltransferase</fullName>
        <ecNumber evidence="13">2.1.1.-</ecNumber>
    </recommendedName>
    <alternativeName>
        <fullName evidence="13">Delta(24)-sterol C-methyltransferase</fullName>
    </alternativeName>
</protein>
<dbReference type="GO" id="GO:0003838">
    <property type="term" value="F:sterol 24-C-methyltransferase activity"/>
    <property type="evidence" value="ECO:0007669"/>
    <property type="project" value="TreeGrafter"/>
</dbReference>
<evidence type="ECO:0000256" key="7">
    <source>
        <dbReference type="ARBA" id="ARBA00023098"/>
    </source>
</evidence>
<evidence type="ECO:0000256" key="4">
    <source>
        <dbReference type="ARBA" id="ARBA00022691"/>
    </source>
</evidence>
<evidence type="ECO:0000256" key="2">
    <source>
        <dbReference type="ARBA" id="ARBA00022603"/>
    </source>
</evidence>
<dbReference type="Pfam" id="PF08241">
    <property type="entry name" value="Methyltransf_11"/>
    <property type="match status" value="1"/>
</dbReference>
<dbReference type="CDD" id="cd02440">
    <property type="entry name" value="AdoMet_MTases"/>
    <property type="match status" value="1"/>
</dbReference>
<dbReference type="AlphaFoldDB" id="A0A194VY23"/>
<dbReference type="InterPro" id="IPR013216">
    <property type="entry name" value="Methyltransf_11"/>
</dbReference>
<keyword evidence="4 12" id="KW-0949">S-adenosyl-L-methionine</keyword>
<dbReference type="GO" id="GO:0032259">
    <property type="term" value="P:methylation"/>
    <property type="evidence" value="ECO:0007669"/>
    <property type="project" value="UniProtKB-KW"/>
</dbReference>
<organism evidence="15 16">
    <name type="scientific">Cytospora mali</name>
    <name type="common">Apple Valsa canker fungus</name>
    <name type="synonym">Valsa mali</name>
    <dbReference type="NCBI Taxonomy" id="578113"/>
    <lineage>
        <taxon>Eukaryota</taxon>
        <taxon>Fungi</taxon>
        <taxon>Dikarya</taxon>
        <taxon>Ascomycota</taxon>
        <taxon>Pezizomycotina</taxon>
        <taxon>Sordariomycetes</taxon>
        <taxon>Sordariomycetidae</taxon>
        <taxon>Diaporthales</taxon>
        <taxon>Cytosporaceae</taxon>
        <taxon>Cytospora</taxon>
    </lineage>
</organism>
<evidence type="ECO:0000313" key="16">
    <source>
        <dbReference type="Proteomes" id="UP000078559"/>
    </source>
</evidence>
<evidence type="ECO:0000256" key="12">
    <source>
        <dbReference type="PROSITE-ProRule" id="PRU01022"/>
    </source>
</evidence>
<keyword evidence="7 13" id="KW-0443">Lipid metabolism</keyword>
<feature type="domain" description="SAM-dependent methyltransferase Erg6/SMT-type" evidence="14">
    <location>
        <begin position="82"/>
        <end position="377"/>
    </location>
</feature>
<dbReference type="EMBL" id="CM003102">
    <property type="protein sequence ID" value="KUI69146.1"/>
    <property type="molecule type" value="Genomic_DNA"/>
</dbReference>
<keyword evidence="9 13" id="KW-0753">Steroid metabolism</keyword>
<comment type="pathway">
    <text evidence="10">Steroid metabolism; ergosterol biosynthesis.</text>
</comment>
<evidence type="ECO:0000256" key="6">
    <source>
        <dbReference type="ARBA" id="ARBA00023011"/>
    </source>
</evidence>
<proteinExistence type="inferred from homology"/>
<dbReference type="SMR" id="A0A194VY23"/>
<dbReference type="FunFam" id="3.40.50.150:FF:000121">
    <property type="entry name" value="Sterol 24-C-methyltransferase"/>
    <property type="match status" value="1"/>
</dbReference>
<dbReference type="GO" id="GO:0005783">
    <property type="term" value="C:endoplasmic reticulum"/>
    <property type="evidence" value="ECO:0007669"/>
    <property type="project" value="TreeGrafter"/>
</dbReference>
<evidence type="ECO:0000259" key="14">
    <source>
        <dbReference type="PROSITE" id="PS51685"/>
    </source>
</evidence>
<comment type="similarity">
    <text evidence="11 12 13">Belongs to the class I-like SAM-binding methyltransferase superfamily. Erg6/SMT family.</text>
</comment>
<keyword evidence="3 12" id="KW-0808">Transferase</keyword>
<sequence>MGKPIQLEKEDKERDAAFNKAMHGKTAAQANSVATILFKDPEAKQAAIDAYFKHFEGKRAEDETEADRKARTDEYATLTRHYYNLATDIYEFGWGQSFHFCRFSVGEPFYQAIARHEHYLAHQINIQEGMQVLDVGCGVGGPAREIAKFSGANITGLNNNDYQIDRAIYYAEKEKLSNQLTYVKGDFMQMPFPDNTFDAVYAIEATVHAPKLAGVYSEIFRVLKPGGTFGVYEWLMTDDYDNNNPEHRRIRLAIELGNGISNMVPIQEGIDAMKIAGFDLLKHEDLAQRPDPMPWYWPLSGEMRYLQSTSDFFTIFRMTKLGQFFTHGFAGLMESLRIAPRGTQKTANALSEGADGLVAGARLNLFTPMYLMIGRKPAN</sequence>
<name>A0A194VY23_CYTMA</name>
<evidence type="ECO:0000256" key="1">
    <source>
        <dbReference type="ARBA" id="ARBA00022516"/>
    </source>
</evidence>
<dbReference type="Pfam" id="PF08498">
    <property type="entry name" value="Sterol_MT_C"/>
    <property type="match status" value="1"/>
</dbReference>
<evidence type="ECO:0000256" key="3">
    <source>
        <dbReference type="ARBA" id="ARBA00022679"/>
    </source>
</evidence>
<keyword evidence="5 13" id="KW-0752">Steroid biosynthesis</keyword>
<dbReference type="Gene3D" id="3.40.50.150">
    <property type="entry name" value="Vaccinia Virus protein VP39"/>
    <property type="match status" value="1"/>
</dbReference>
<evidence type="ECO:0000313" key="15">
    <source>
        <dbReference type="EMBL" id="KUI69146.1"/>
    </source>
</evidence>
<gene>
    <name evidence="15" type="ORF">VM1G_04772</name>
</gene>
<evidence type="ECO:0000256" key="8">
    <source>
        <dbReference type="ARBA" id="ARBA00023166"/>
    </source>
</evidence>